<accession>A0ABV7Y657</accession>
<gene>
    <name evidence="1" type="ORF">ACFOUW_04510</name>
</gene>
<dbReference type="InterPro" id="IPR021799">
    <property type="entry name" value="PIN-like_prokaryotic"/>
</dbReference>
<dbReference type="Proteomes" id="UP001595699">
    <property type="component" value="Unassembled WGS sequence"/>
</dbReference>
<evidence type="ECO:0000313" key="1">
    <source>
        <dbReference type="EMBL" id="MFC3760086.1"/>
    </source>
</evidence>
<evidence type="ECO:0000313" key="2">
    <source>
        <dbReference type="Proteomes" id="UP001595699"/>
    </source>
</evidence>
<keyword evidence="2" id="KW-1185">Reference proteome</keyword>
<proteinExistence type="predicted"/>
<dbReference type="EMBL" id="JBHRZH010000004">
    <property type="protein sequence ID" value="MFC3760086.1"/>
    <property type="molecule type" value="Genomic_DNA"/>
</dbReference>
<comment type="caution">
    <text evidence="1">The sequence shown here is derived from an EMBL/GenBank/DDBJ whole genome shotgun (WGS) entry which is preliminary data.</text>
</comment>
<dbReference type="Pfam" id="PF11848">
    <property type="entry name" value="DUF3368"/>
    <property type="match status" value="1"/>
</dbReference>
<sequence>MLKFVAGDRAVVIPASVEYELNRQAHDVPAVLQVLGADWIEVDRSDDLPFLMAFAKYERRLAVGEQNRGECGVLALGRTRGFEAVLDDAVPRAVAKEDGIQVTATLPLLCHAIREGQLAVATVEALADDLLSGDYYLPFAKGGFRQWAYEQGLIEYG</sequence>
<name>A0ABV7Y657_9ACTN</name>
<dbReference type="RefSeq" id="WP_307782540.1">
    <property type="nucleotide sequence ID" value="NZ_JAFBCM010000001.1"/>
</dbReference>
<reference evidence="2" key="1">
    <citation type="journal article" date="2019" name="Int. J. Syst. Evol. Microbiol.">
        <title>The Global Catalogue of Microorganisms (GCM) 10K type strain sequencing project: providing services to taxonomists for standard genome sequencing and annotation.</title>
        <authorList>
            <consortium name="The Broad Institute Genomics Platform"/>
            <consortium name="The Broad Institute Genome Sequencing Center for Infectious Disease"/>
            <person name="Wu L."/>
            <person name="Ma J."/>
        </authorList>
    </citation>
    <scope>NUCLEOTIDE SEQUENCE [LARGE SCALE GENOMIC DNA]</scope>
    <source>
        <strain evidence="2">CGMCC 4.7241</strain>
    </source>
</reference>
<organism evidence="1 2">
    <name type="scientific">Tenggerimyces flavus</name>
    <dbReference type="NCBI Taxonomy" id="1708749"/>
    <lineage>
        <taxon>Bacteria</taxon>
        <taxon>Bacillati</taxon>
        <taxon>Actinomycetota</taxon>
        <taxon>Actinomycetes</taxon>
        <taxon>Propionibacteriales</taxon>
        <taxon>Nocardioidaceae</taxon>
        <taxon>Tenggerimyces</taxon>
    </lineage>
</organism>
<protein>
    <submittedName>
        <fullName evidence="1">Nucleotide-binding protein</fullName>
    </submittedName>
</protein>